<dbReference type="Pfam" id="PF15919">
    <property type="entry name" value="HicB_lk_antitox"/>
    <property type="match status" value="1"/>
</dbReference>
<dbReference type="RefSeq" id="WP_095721325.1">
    <property type="nucleotide sequence ID" value="NZ_NTFS01000068.1"/>
</dbReference>
<comment type="caution">
    <text evidence="2">The sequence shown here is derived from an EMBL/GenBank/DDBJ whole genome shotgun (WGS) entry which is preliminary data.</text>
</comment>
<sequence length="70" mass="8085">MKLRYKINIYWSEEDQAFIAEVPELAGCAADGETYQEALKNVEIIMQEWVETAQELGRIILEPKQRLISA</sequence>
<gene>
    <name evidence="2" type="ORF">CK510_08710</name>
</gene>
<dbReference type="PANTHER" id="PTHR34504">
    <property type="entry name" value="ANTITOXIN HICB"/>
    <property type="match status" value="1"/>
</dbReference>
<organism evidence="2 3">
    <name type="scientific">Brunnivagina elsteri CCALA 953</name>
    <dbReference type="NCBI Taxonomy" id="987040"/>
    <lineage>
        <taxon>Bacteria</taxon>
        <taxon>Bacillati</taxon>
        <taxon>Cyanobacteriota</taxon>
        <taxon>Cyanophyceae</taxon>
        <taxon>Nostocales</taxon>
        <taxon>Calotrichaceae</taxon>
        <taxon>Brunnivagina</taxon>
    </lineage>
</organism>
<dbReference type="OrthoDB" id="5419659at2"/>
<dbReference type="PANTHER" id="PTHR34504:SF2">
    <property type="entry name" value="UPF0150 PROTEIN SSL0259"/>
    <property type="match status" value="1"/>
</dbReference>
<keyword evidence="3" id="KW-1185">Reference proteome</keyword>
<evidence type="ECO:0000259" key="1">
    <source>
        <dbReference type="Pfam" id="PF15919"/>
    </source>
</evidence>
<dbReference type="EMBL" id="NTFS01000068">
    <property type="protein sequence ID" value="PAX57934.1"/>
    <property type="molecule type" value="Genomic_DNA"/>
</dbReference>
<dbReference type="InterPro" id="IPR035069">
    <property type="entry name" value="TTHA1013/TTHA0281-like"/>
</dbReference>
<proteinExistence type="predicted"/>
<evidence type="ECO:0000313" key="3">
    <source>
        <dbReference type="Proteomes" id="UP000218238"/>
    </source>
</evidence>
<feature type="domain" description="HicB-like antitoxin of toxin-antitoxin system" evidence="1">
    <location>
        <begin position="5"/>
        <end position="64"/>
    </location>
</feature>
<name>A0A2A2TKT1_9CYAN</name>
<dbReference type="InterPro" id="IPR031807">
    <property type="entry name" value="HicB-like"/>
</dbReference>
<accession>A0A2A2TKT1</accession>
<dbReference type="SUPFAM" id="SSF143100">
    <property type="entry name" value="TTHA1013/TTHA0281-like"/>
    <property type="match status" value="1"/>
</dbReference>
<dbReference type="Gene3D" id="3.30.160.250">
    <property type="match status" value="1"/>
</dbReference>
<dbReference type="AlphaFoldDB" id="A0A2A2TKT1"/>
<evidence type="ECO:0000313" key="2">
    <source>
        <dbReference type="EMBL" id="PAX57934.1"/>
    </source>
</evidence>
<dbReference type="Proteomes" id="UP000218238">
    <property type="component" value="Unassembled WGS sequence"/>
</dbReference>
<dbReference type="InterPro" id="IPR051404">
    <property type="entry name" value="TA_system_antitoxin"/>
</dbReference>
<protein>
    <recommendedName>
        <fullName evidence="1">HicB-like antitoxin of toxin-antitoxin system domain-containing protein</fullName>
    </recommendedName>
</protein>
<reference evidence="2 3" key="1">
    <citation type="submission" date="2017-08" db="EMBL/GenBank/DDBJ databases">
        <title>Draft genome sequence of filamentous cyanobacterium Calothrix elsteri CCALA 953.</title>
        <authorList>
            <person name="Gagunashvili A.N."/>
            <person name="Elster J."/>
            <person name="Andresson O.S."/>
        </authorList>
    </citation>
    <scope>NUCLEOTIDE SEQUENCE [LARGE SCALE GENOMIC DNA]</scope>
    <source>
        <strain evidence="2 3">CCALA 953</strain>
    </source>
</reference>